<keyword evidence="3" id="KW-1185">Reference proteome</keyword>
<dbReference type="Gene3D" id="3.40.720.10">
    <property type="entry name" value="Alkaline Phosphatase, subunit A"/>
    <property type="match status" value="1"/>
</dbReference>
<dbReference type="Proteomes" id="UP001596099">
    <property type="component" value="Unassembled WGS sequence"/>
</dbReference>
<dbReference type="RefSeq" id="WP_247413734.1">
    <property type="nucleotide sequence ID" value="NZ_JALLGW010000001.1"/>
</dbReference>
<protein>
    <recommendedName>
        <fullName evidence="4">Sulfatase</fullName>
    </recommendedName>
</protein>
<evidence type="ECO:0000313" key="3">
    <source>
        <dbReference type="Proteomes" id="UP001596099"/>
    </source>
</evidence>
<dbReference type="AlphaFoldDB" id="A0ABD5RKH4"/>
<evidence type="ECO:0000256" key="1">
    <source>
        <dbReference type="SAM" id="MobiDB-lite"/>
    </source>
</evidence>
<feature type="compositionally biased region" description="Acidic residues" evidence="1">
    <location>
        <begin position="270"/>
        <end position="284"/>
    </location>
</feature>
<dbReference type="EMBL" id="JBHSQH010000001">
    <property type="protein sequence ID" value="MFC5970813.1"/>
    <property type="molecule type" value="Genomic_DNA"/>
</dbReference>
<dbReference type="InterPro" id="IPR017850">
    <property type="entry name" value="Alkaline_phosphatase_core_sf"/>
</dbReference>
<reference evidence="2 3" key="1">
    <citation type="journal article" date="2019" name="Int. J. Syst. Evol. Microbiol.">
        <title>The Global Catalogue of Microorganisms (GCM) 10K type strain sequencing project: providing services to taxonomists for standard genome sequencing and annotation.</title>
        <authorList>
            <consortium name="The Broad Institute Genomics Platform"/>
            <consortium name="The Broad Institute Genome Sequencing Center for Infectious Disease"/>
            <person name="Wu L."/>
            <person name="Ma J."/>
        </authorList>
    </citation>
    <scope>NUCLEOTIDE SEQUENCE [LARGE SCALE GENOMIC DNA]</scope>
    <source>
        <strain evidence="2 3">CGMCC 1.12543</strain>
    </source>
</reference>
<feature type="compositionally biased region" description="Low complexity" evidence="1">
    <location>
        <begin position="251"/>
        <end position="265"/>
    </location>
</feature>
<feature type="region of interest" description="Disordered" evidence="1">
    <location>
        <begin position="251"/>
        <end position="296"/>
    </location>
</feature>
<organism evidence="2 3">
    <name type="scientific">Halomarina salina</name>
    <dbReference type="NCBI Taxonomy" id="1872699"/>
    <lineage>
        <taxon>Archaea</taxon>
        <taxon>Methanobacteriati</taxon>
        <taxon>Methanobacteriota</taxon>
        <taxon>Stenosarchaea group</taxon>
        <taxon>Halobacteria</taxon>
        <taxon>Halobacteriales</taxon>
        <taxon>Natronomonadaceae</taxon>
        <taxon>Halomarina</taxon>
    </lineage>
</organism>
<dbReference type="SUPFAM" id="SSF53649">
    <property type="entry name" value="Alkaline phosphatase-like"/>
    <property type="match status" value="1"/>
</dbReference>
<proteinExistence type="predicted"/>
<evidence type="ECO:0000313" key="2">
    <source>
        <dbReference type="EMBL" id="MFC5970813.1"/>
    </source>
</evidence>
<evidence type="ECO:0008006" key="4">
    <source>
        <dbReference type="Google" id="ProtNLM"/>
    </source>
</evidence>
<comment type="caution">
    <text evidence="2">The sequence shown here is derived from an EMBL/GenBank/DDBJ whole genome shotgun (WGS) entry which is preliminary data.</text>
</comment>
<gene>
    <name evidence="2" type="ORF">ACFPYI_05650</name>
</gene>
<sequence length="296" mass="32634">MRPSDDGDPVLDADWDLLIVLDACRADLFETVVGEGDYEGLDVGEVRRSPGSSSDEWLASVFGEADDEALDSLAYVTGNPYTADLLDESRFGHLEEVWYDGWDDDLGTVPPRAVTDRAIRVGRRRSPERMIVHYMQPHFPSLTVPDDEGVTLAEFGDRPMSIWNDIRIGRRDVGSVRESYRTNLELVLEEVQALRSNVDADRAVITADHGNAFGERYLYGHPAGVDLPCLREVPWCETTATDRGTRLMDAEAGAASATATRAESAITDGGPEESEGPTASEEELVNDRLRSLGYRP</sequence>
<name>A0ABD5RKH4_9EURY</name>
<accession>A0ABD5RKH4</accession>